<keyword evidence="4" id="KW-1185">Reference proteome</keyword>
<feature type="modified residue" description="4-aspartylphosphate" evidence="1">
    <location>
        <position position="64"/>
    </location>
</feature>
<dbReference type="SMART" id="SM00448">
    <property type="entry name" value="REC"/>
    <property type="match status" value="1"/>
</dbReference>
<dbReference type="InterPro" id="IPR011006">
    <property type="entry name" value="CheY-like_superfamily"/>
</dbReference>
<evidence type="ECO:0000259" key="2">
    <source>
        <dbReference type="PROSITE" id="PS50110"/>
    </source>
</evidence>
<dbReference type="SUPFAM" id="SSF52172">
    <property type="entry name" value="CheY-like"/>
    <property type="match status" value="1"/>
</dbReference>
<comment type="caution">
    <text evidence="3">The sequence shown here is derived from an EMBL/GenBank/DDBJ whole genome shotgun (WGS) entry which is preliminary data.</text>
</comment>
<gene>
    <name evidence="3" type="ORF">GCM10022423_31530</name>
</gene>
<sequence>MNLETKINPRNIFIADDDIDDRSIFAEALSELEPNVLLTEFEDGLQLMNALHSESSIPDILFLDINMPKYTGLQCLEMMKGTQSKFADIPVIILSTSNDPVTIQTAFDLGASFYAVKPASYNEIKFFLDTVMKMDWISDISDIKSFRLI</sequence>
<dbReference type="InterPro" id="IPR052893">
    <property type="entry name" value="TCS_response_regulator"/>
</dbReference>
<dbReference type="Gene3D" id="3.40.50.2300">
    <property type="match status" value="1"/>
</dbReference>
<dbReference type="EMBL" id="BAABDU010000005">
    <property type="protein sequence ID" value="GAA3774533.1"/>
    <property type="molecule type" value="Genomic_DNA"/>
</dbReference>
<keyword evidence="1" id="KW-0597">Phosphoprotein</keyword>
<dbReference type="InterPro" id="IPR001789">
    <property type="entry name" value="Sig_transdc_resp-reg_receiver"/>
</dbReference>
<reference evidence="4" key="1">
    <citation type="journal article" date="2019" name="Int. J. Syst. Evol. Microbiol.">
        <title>The Global Catalogue of Microorganisms (GCM) 10K type strain sequencing project: providing services to taxonomists for standard genome sequencing and annotation.</title>
        <authorList>
            <consortium name="The Broad Institute Genomics Platform"/>
            <consortium name="The Broad Institute Genome Sequencing Center for Infectious Disease"/>
            <person name="Wu L."/>
            <person name="Ma J."/>
        </authorList>
    </citation>
    <scope>NUCLEOTIDE SEQUENCE [LARGE SCALE GENOMIC DNA]</scope>
    <source>
        <strain evidence="4">JCM 17337</strain>
    </source>
</reference>
<dbReference type="PANTHER" id="PTHR44520:SF2">
    <property type="entry name" value="RESPONSE REGULATOR RCP1"/>
    <property type="match status" value="1"/>
</dbReference>
<dbReference type="RefSeq" id="WP_345145579.1">
    <property type="nucleotide sequence ID" value="NZ_BAABDU010000005.1"/>
</dbReference>
<organism evidence="3 4">
    <name type="scientific">Flavobacterium ginsengiterrae</name>
    <dbReference type="NCBI Taxonomy" id="871695"/>
    <lineage>
        <taxon>Bacteria</taxon>
        <taxon>Pseudomonadati</taxon>
        <taxon>Bacteroidota</taxon>
        <taxon>Flavobacteriia</taxon>
        <taxon>Flavobacteriales</taxon>
        <taxon>Flavobacteriaceae</taxon>
        <taxon>Flavobacterium</taxon>
    </lineage>
</organism>
<dbReference type="Proteomes" id="UP001500748">
    <property type="component" value="Unassembled WGS sequence"/>
</dbReference>
<name>A0ABP7GS48_9FLAO</name>
<feature type="domain" description="Response regulatory" evidence="2">
    <location>
        <begin position="11"/>
        <end position="132"/>
    </location>
</feature>
<evidence type="ECO:0000313" key="3">
    <source>
        <dbReference type="EMBL" id="GAA3774533.1"/>
    </source>
</evidence>
<dbReference type="Pfam" id="PF00072">
    <property type="entry name" value="Response_reg"/>
    <property type="match status" value="1"/>
</dbReference>
<accession>A0ABP7GS48</accession>
<protein>
    <submittedName>
        <fullName evidence="3">Response regulator</fullName>
    </submittedName>
</protein>
<evidence type="ECO:0000256" key="1">
    <source>
        <dbReference type="PROSITE-ProRule" id="PRU00169"/>
    </source>
</evidence>
<proteinExistence type="predicted"/>
<dbReference type="PANTHER" id="PTHR44520">
    <property type="entry name" value="RESPONSE REGULATOR RCP1-RELATED"/>
    <property type="match status" value="1"/>
</dbReference>
<dbReference type="PROSITE" id="PS50110">
    <property type="entry name" value="RESPONSE_REGULATORY"/>
    <property type="match status" value="1"/>
</dbReference>
<evidence type="ECO:0000313" key="4">
    <source>
        <dbReference type="Proteomes" id="UP001500748"/>
    </source>
</evidence>